<dbReference type="RefSeq" id="WP_301212350.1">
    <property type="nucleotide sequence ID" value="NZ_JAROCF010000001.1"/>
</dbReference>
<keyword evidence="1" id="KW-1133">Transmembrane helix</keyword>
<feature type="transmembrane region" description="Helical" evidence="1">
    <location>
        <begin position="7"/>
        <end position="27"/>
    </location>
</feature>
<keyword evidence="1" id="KW-0472">Membrane</keyword>
<evidence type="ECO:0000313" key="3">
    <source>
        <dbReference type="Proteomes" id="UP001174208"/>
    </source>
</evidence>
<proteinExistence type="predicted"/>
<feature type="transmembrane region" description="Helical" evidence="1">
    <location>
        <begin position="47"/>
        <end position="69"/>
    </location>
</feature>
<sequence>MRDERAYATVVACFAAGLYLALIVAGFGLLSLATDTDVIADPEVGPLVGPVMVAAAVAMLLIFLIALGTRVPGEKQRISPGAALAVGVACYAVYAAAGAIAGAAGNPSDPFHYVIFAFGQLGSLYAILVGAAAFVVTLLYQLVLVGRFRQRGRPRWPWEKDEE</sequence>
<evidence type="ECO:0000313" key="2">
    <source>
        <dbReference type="EMBL" id="MDN4616237.1"/>
    </source>
</evidence>
<dbReference type="Pfam" id="PF19616">
    <property type="entry name" value="DUF6121"/>
    <property type="match status" value="1"/>
</dbReference>
<keyword evidence="3" id="KW-1185">Reference proteome</keyword>
<keyword evidence="1" id="KW-0812">Transmembrane</keyword>
<dbReference type="Proteomes" id="UP001174208">
    <property type="component" value="Unassembled WGS sequence"/>
</dbReference>
<evidence type="ECO:0000256" key="1">
    <source>
        <dbReference type="SAM" id="Phobius"/>
    </source>
</evidence>
<organism evidence="2 3">
    <name type="scientific">Leifsonia williamsii</name>
    <dbReference type="NCBI Taxonomy" id="3035919"/>
    <lineage>
        <taxon>Bacteria</taxon>
        <taxon>Bacillati</taxon>
        <taxon>Actinomycetota</taxon>
        <taxon>Actinomycetes</taxon>
        <taxon>Micrococcales</taxon>
        <taxon>Microbacteriaceae</taxon>
        <taxon>Leifsonia</taxon>
    </lineage>
</organism>
<feature type="transmembrane region" description="Helical" evidence="1">
    <location>
        <begin position="124"/>
        <end position="145"/>
    </location>
</feature>
<accession>A0ABT8KGW7</accession>
<name>A0ABT8KGW7_9MICO</name>
<protein>
    <submittedName>
        <fullName evidence="2">DUF6121 family protein</fullName>
    </submittedName>
</protein>
<comment type="caution">
    <text evidence="2">The sequence shown here is derived from an EMBL/GenBank/DDBJ whole genome shotgun (WGS) entry which is preliminary data.</text>
</comment>
<reference evidence="2" key="1">
    <citation type="submission" date="2023-06" db="EMBL/GenBank/DDBJ databases">
        <title>MT1 and MT2 Draft Genomes of Novel Species.</title>
        <authorList>
            <person name="Venkateswaran K."/>
        </authorList>
    </citation>
    <scope>NUCLEOTIDE SEQUENCE</scope>
    <source>
        <strain evidence="2">F6_8S_P_1B</strain>
    </source>
</reference>
<feature type="transmembrane region" description="Helical" evidence="1">
    <location>
        <begin position="81"/>
        <end position="104"/>
    </location>
</feature>
<dbReference type="EMBL" id="JAROCF010000001">
    <property type="protein sequence ID" value="MDN4616237.1"/>
    <property type="molecule type" value="Genomic_DNA"/>
</dbReference>
<dbReference type="InterPro" id="IPR046124">
    <property type="entry name" value="DUF6121"/>
</dbReference>
<gene>
    <name evidence="2" type="ORF">P5G50_17445</name>
</gene>